<dbReference type="AlphaFoldDB" id="A0AAD6UZF1"/>
<reference evidence="1" key="1">
    <citation type="submission" date="2023-03" db="EMBL/GenBank/DDBJ databases">
        <title>Massive genome expansion in bonnet fungi (Mycena s.s.) driven by repeated elements and novel gene families across ecological guilds.</title>
        <authorList>
            <consortium name="Lawrence Berkeley National Laboratory"/>
            <person name="Harder C.B."/>
            <person name="Miyauchi S."/>
            <person name="Viragh M."/>
            <person name="Kuo A."/>
            <person name="Thoen E."/>
            <person name="Andreopoulos B."/>
            <person name="Lu D."/>
            <person name="Skrede I."/>
            <person name="Drula E."/>
            <person name="Henrissat B."/>
            <person name="Morin E."/>
            <person name="Kohler A."/>
            <person name="Barry K."/>
            <person name="LaButti K."/>
            <person name="Morin E."/>
            <person name="Salamov A."/>
            <person name="Lipzen A."/>
            <person name="Mereny Z."/>
            <person name="Hegedus B."/>
            <person name="Baldrian P."/>
            <person name="Stursova M."/>
            <person name="Weitz H."/>
            <person name="Taylor A."/>
            <person name="Grigoriev I.V."/>
            <person name="Nagy L.G."/>
            <person name="Martin F."/>
            <person name="Kauserud H."/>
        </authorList>
    </citation>
    <scope>NUCLEOTIDE SEQUENCE</scope>
    <source>
        <strain evidence="1">9144</strain>
    </source>
</reference>
<gene>
    <name evidence="1" type="ORF">GGX14DRAFT_374515</name>
</gene>
<accession>A0AAD6UZF1</accession>
<keyword evidence="2" id="KW-1185">Reference proteome</keyword>
<organism evidence="1 2">
    <name type="scientific">Mycena pura</name>
    <dbReference type="NCBI Taxonomy" id="153505"/>
    <lineage>
        <taxon>Eukaryota</taxon>
        <taxon>Fungi</taxon>
        <taxon>Dikarya</taxon>
        <taxon>Basidiomycota</taxon>
        <taxon>Agaricomycotina</taxon>
        <taxon>Agaricomycetes</taxon>
        <taxon>Agaricomycetidae</taxon>
        <taxon>Agaricales</taxon>
        <taxon>Marasmiineae</taxon>
        <taxon>Mycenaceae</taxon>
        <taxon>Mycena</taxon>
    </lineage>
</organism>
<sequence>MPAAAAAGNAPPAAGTVPNFVAPITVAPAAGASIPPALRSLFPDIESACITSVITHELKASDIYKLDPRLKDSESSFILTGAGLQLNDSKHKSYKNINSIVFPLHTYFAILLEHIPASSGRGVAAYFFWYLTHIETLATEYEWAAVLEYHSLFFNRRRTEMQSGFYTSWSSPDLTLLSTHVYPHRKSVAAAWKPASPKRGPSEACRNYNIGKCDKTPCPYGRLHMCSTCGKAHGAHEHPAGAAGAV</sequence>
<protein>
    <submittedName>
        <fullName evidence="1">Uncharacterized protein</fullName>
    </submittedName>
</protein>
<dbReference type="Proteomes" id="UP001219525">
    <property type="component" value="Unassembled WGS sequence"/>
</dbReference>
<comment type="caution">
    <text evidence="1">The sequence shown here is derived from an EMBL/GenBank/DDBJ whole genome shotgun (WGS) entry which is preliminary data.</text>
</comment>
<proteinExistence type="predicted"/>
<evidence type="ECO:0000313" key="1">
    <source>
        <dbReference type="EMBL" id="KAJ7198095.1"/>
    </source>
</evidence>
<name>A0AAD6UZF1_9AGAR</name>
<dbReference type="EMBL" id="JARJCW010000074">
    <property type="protein sequence ID" value="KAJ7198095.1"/>
    <property type="molecule type" value="Genomic_DNA"/>
</dbReference>
<evidence type="ECO:0000313" key="2">
    <source>
        <dbReference type="Proteomes" id="UP001219525"/>
    </source>
</evidence>